<gene>
    <name evidence="1" type="ORF">EJ08DRAFT_456179</name>
</gene>
<name>A0A9P4TUZ9_9PEZI</name>
<comment type="caution">
    <text evidence="1">The sequence shown here is derived from an EMBL/GenBank/DDBJ whole genome shotgun (WGS) entry which is preliminary data.</text>
</comment>
<evidence type="ECO:0000313" key="1">
    <source>
        <dbReference type="EMBL" id="KAF2423180.1"/>
    </source>
</evidence>
<reference evidence="1" key="1">
    <citation type="journal article" date="2020" name="Stud. Mycol.">
        <title>101 Dothideomycetes genomes: a test case for predicting lifestyles and emergence of pathogens.</title>
        <authorList>
            <person name="Haridas S."/>
            <person name="Albert R."/>
            <person name="Binder M."/>
            <person name="Bloem J."/>
            <person name="Labutti K."/>
            <person name="Salamov A."/>
            <person name="Andreopoulos B."/>
            <person name="Baker S."/>
            <person name="Barry K."/>
            <person name="Bills G."/>
            <person name="Bluhm B."/>
            <person name="Cannon C."/>
            <person name="Castanera R."/>
            <person name="Culley D."/>
            <person name="Daum C."/>
            <person name="Ezra D."/>
            <person name="Gonzalez J."/>
            <person name="Henrissat B."/>
            <person name="Kuo A."/>
            <person name="Liang C."/>
            <person name="Lipzen A."/>
            <person name="Lutzoni F."/>
            <person name="Magnuson J."/>
            <person name="Mondo S."/>
            <person name="Nolan M."/>
            <person name="Ohm R."/>
            <person name="Pangilinan J."/>
            <person name="Park H.-J."/>
            <person name="Ramirez L."/>
            <person name="Alfaro M."/>
            <person name="Sun H."/>
            <person name="Tritt A."/>
            <person name="Yoshinaga Y."/>
            <person name="Zwiers L.-H."/>
            <person name="Turgeon B."/>
            <person name="Goodwin S."/>
            <person name="Spatafora J."/>
            <person name="Crous P."/>
            <person name="Grigoriev I."/>
        </authorList>
    </citation>
    <scope>NUCLEOTIDE SEQUENCE</scope>
    <source>
        <strain evidence="1">CBS 130266</strain>
    </source>
</reference>
<evidence type="ECO:0000313" key="2">
    <source>
        <dbReference type="Proteomes" id="UP000800235"/>
    </source>
</evidence>
<dbReference type="AlphaFoldDB" id="A0A9P4TUZ9"/>
<proteinExistence type="predicted"/>
<keyword evidence="2" id="KW-1185">Reference proteome</keyword>
<organism evidence="1 2">
    <name type="scientific">Tothia fuscella</name>
    <dbReference type="NCBI Taxonomy" id="1048955"/>
    <lineage>
        <taxon>Eukaryota</taxon>
        <taxon>Fungi</taxon>
        <taxon>Dikarya</taxon>
        <taxon>Ascomycota</taxon>
        <taxon>Pezizomycotina</taxon>
        <taxon>Dothideomycetes</taxon>
        <taxon>Pleosporomycetidae</taxon>
        <taxon>Venturiales</taxon>
        <taxon>Cylindrosympodiaceae</taxon>
        <taxon>Tothia</taxon>
    </lineage>
</organism>
<dbReference type="Proteomes" id="UP000800235">
    <property type="component" value="Unassembled WGS sequence"/>
</dbReference>
<dbReference type="EMBL" id="MU007084">
    <property type="protein sequence ID" value="KAF2423180.1"/>
    <property type="molecule type" value="Genomic_DNA"/>
</dbReference>
<accession>A0A9P4TUZ9</accession>
<protein>
    <submittedName>
        <fullName evidence="1">Uncharacterized protein</fullName>
    </submittedName>
</protein>
<sequence>MIQIAGKALSSVSIRSFASKTYLLKRNTASQGIPPHLCQIHGHQPTSLATPPSKMPFLHWIFHHHKNDTPPDILIQSTHAPKMAGFQPQSTEHLLQEICPPL</sequence>